<feature type="transmembrane region" description="Helical" evidence="8">
    <location>
        <begin position="103"/>
        <end position="123"/>
    </location>
</feature>
<dbReference type="OrthoDB" id="6612291at2759"/>
<dbReference type="GO" id="GO:0016020">
    <property type="term" value="C:membrane"/>
    <property type="evidence" value="ECO:0007669"/>
    <property type="project" value="UniProtKB-SubCell"/>
</dbReference>
<gene>
    <name evidence="10" type="ORF">UA08_09127</name>
</gene>
<dbReference type="Proteomes" id="UP000214365">
    <property type="component" value="Unassembled WGS sequence"/>
</dbReference>
<name>A0A1Q5Q727_TALAT</name>
<evidence type="ECO:0000256" key="8">
    <source>
        <dbReference type="SAM" id="Phobius"/>
    </source>
</evidence>
<dbReference type="GeneID" id="31008883"/>
<evidence type="ECO:0000256" key="7">
    <source>
        <dbReference type="RuleBase" id="RU003346"/>
    </source>
</evidence>
<keyword evidence="11" id="KW-1185">Reference proteome</keyword>
<evidence type="ECO:0000256" key="2">
    <source>
        <dbReference type="ARBA" id="ARBA00010992"/>
    </source>
</evidence>
<feature type="transmembrane region" description="Helical" evidence="8">
    <location>
        <begin position="48"/>
        <end position="68"/>
    </location>
</feature>
<evidence type="ECO:0000256" key="4">
    <source>
        <dbReference type="ARBA" id="ARBA00022692"/>
    </source>
</evidence>
<dbReference type="GO" id="GO:0005351">
    <property type="term" value="F:carbohydrate:proton symporter activity"/>
    <property type="evidence" value="ECO:0007669"/>
    <property type="project" value="TreeGrafter"/>
</dbReference>
<dbReference type="InterPro" id="IPR050360">
    <property type="entry name" value="MFS_Sugar_Transporters"/>
</dbReference>
<evidence type="ECO:0000259" key="9">
    <source>
        <dbReference type="PROSITE" id="PS50850"/>
    </source>
</evidence>
<organism evidence="10 11">
    <name type="scientific">Talaromyces atroroseus</name>
    <dbReference type="NCBI Taxonomy" id="1441469"/>
    <lineage>
        <taxon>Eukaryota</taxon>
        <taxon>Fungi</taxon>
        <taxon>Dikarya</taxon>
        <taxon>Ascomycota</taxon>
        <taxon>Pezizomycotina</taxon>
        <taxon>Eurotiomycetes</taxon>
        <taxon>Eurotiomycetidae</taxon>
        <taxon>Eurotiales</taxon>
        <taxon>Trichocomaceae</taxon>
        <taxon>Talaromyces</taxon>
        <taxon>Talaromyces sect. Trachyspermi</taxon>
    </lineage>
</organism>
<keyword evidence="3 7" id="KW-0813">Transport</keyword>
<evidence type="ECO:0000256" key="5">
    <source>
        <dbReference type="ARBA" id="ARBA00022989"/>
    </source>
</evidence>
<feature type="transmembrane region" description="Helical" evidence="8">
    <location>
        <begin position="130"/>
        <end position="149"/>
    </location>
</feature>
<dbReference type="Pfam" id="PF00083">
    <property type="entry name" value="Sugar_tr"/>
    <property type="match status" value="1"/>
</dbReference>
<comment type="subcellular location">
    <subcellularLocation>
        <location evidence="1">Membrane</location>
        <topology evidence="1">Multi-pass membrane protein</topology>
    </subcellularLocation>
</comment>
<protein>
    <recommendedName>
        <fullName evidence="9">Major facilitator superfamily (MFS) profile domain-containing protein</fullName>
    </recommendedName>
</protein>
<dbReference type="EMBL" id="LFMY01000018">
    <property type="protein sequence ID" value="OKL55642.1"/>
    <property type="molecule type" value="Genomic_DNA"/>
</dbReference>
<dbReference type="Gene3D" id="1.20.1250.20">
    <property type="entry name" value="MFS general substrate transporter like domains"/>
    <property type="match status" value="1"/>
</dbReference>
<dbReference type="PROSITE" id="PS50850">
    <property type="entry name" value="MFS"/>
    <property type="match status" value="1"/>
</dbReference>
<evidence type="ECO:0000256" key="6">
    <source>
        <dbReference type="ARBA" id="ARBA00023136"/>
    </source>
</evidence>
<evidence type="ECO:0000313" key="11">
    <source>
        <dbReference type="Proteomes" id="UP000214365"/>
    </source>
</evidence>
<dbReference type="InterPro" id="IPR005829">
    <property type="entry name" value="Sugar_transporter_CS"/>
</dbReference>
<comment type="similarity">
    <text evidence="2 7">Belongs to the major facilitator superfamily. Sugar transporter (TC 2.A.1.1) family.</text>
</comment>
<feature type="transmembrane region" description="Helical" evidence="8">
    <location>
        <begin position="189"/>
        <end position="208"/>
    </location>
</feature>
<dbReference type="InterPro" id="IPR020846">
    <property type="entry name" value="MFS_dom"/>
</dbReference>
<dbReference type="NCBIfam" id="TIGR00879">
    <property type="entry name" value="SP"/>
    <property type="match status" value="1"/>
</dbReference>
<dbReference type="InterPro" id="IPR005828">
    <property type="entry name" value="MFS_sugar_transport-like"/>
</dbReference>
<sequence length="539" mass="60342">MDPKMDPMKEKEESILSSTEEGQVLNIQRARDATATEHSLSILDACRGFWPAILWSCLFSMGVVMAGFDPQLVGSLIAIPRFQHDFGVYEDGAWTIEAKWQSAFNLTSPMGAIFGSYLIGWPLDRYGRRWTMAACCVVSIIAVAIQVSAQNSAQILVAELVNGLVVGAYPVVAPTYISETIPVVLRGMVTASVNFCFVFGQLVCSGVLIGTQGRDDRWAYDIPFACQWFFPVFILVLLPFAPESPWWLVRQNKKQEARHALQRLATEGVNVDDMLAFVEVTTQMEDELESQARFMDMFKGNDLRRTIIASMVYCIQVFSGTGLVINYCVYFFELAGLSTDISFDMGCGVLAVGLFATFLSWILINNFGRRPLYTWGLISLTFVLIIIGVLDCQPSYSTNDALRWVESSMMLFWNFVYDLTIGAVCFVIMCEVSSTKLRGKTIAFASAAQFFVNFIAVVAIPYAIDVNQGNLRGKLAFVYVGICIPCIAYCWFCLPETRGRTYEELDLMFERKVKTRDFATYRFEDDVHNVGKHDATAAV</sequence>
<dbReference type="InterPro" id="IPR036259">
    <property type="entry name" value="MFS_trans_sf"/>
</dbReference>
<keyword evidence="6 8" id="KW-0472">Membrane</keyword>
<dbReference type="InterPro" id="IPR003663">
    <property type="entry name" value="Sugar/inositol_transpt"/>
</dbReference>
<feature type="transmembrane region" description="Helical" evidence="8">
    <location>
        <begin position="307"/>
        <end position="329"/>
    </location>
</feature>
<dbReference type="AlphaFoldDB" id="A0A1Q5Q727"/>
<dbReference type="PROSITE" id="PS00216">
    <property type="entry name" value="SUGAR_TRANSPORT_1"/>
    <property type="match status" value="1"/>
</dbReference>
<dbReference type="SUPFAM" id="SSF103473">
    <property type="entry name" value="MFS general substrate transporter"/>
    <property type="match status" value="1"/>
</dbReference>
<feature type="transmembrane region" description="Helical" evidence="8">
    <location>
        <begin position="371"/>
        <end position="390"/>
    </location>
</feature>
<feature type="domain" description="Major facilitator superfamily (MFS) profile" evidence="9">
    <location>
        <begin position="55"/>
        <end position="498"/>
    </location>
</feature>
<feature type="transmembrane region" description="Helical" evidence="8">
    <location>
        <begin position="228"/>
        <end position="249"/>
    </location>
</feature>
<evidence type="ECO:0000313" key="10">
    <source>
        <dbReference type="EMBL" id="OKL55642.1"/>
    </source>
</evidence>
<feature type="transmembrane region" description="Helical" evidence="8">
    <location>
        <begin position="476"/>
        <end position="494"/>
    </location>
</feature>
<evidence type="ECO:0000256" key="1">
    <source>
        <dbReference type="ARBA" id="ARBA00004141"/>
    </source>
</evidence>
<evidence type="ECO:0000256" key="3">
    <source>
        <dbReference type="ARBA" id="ARBA00022448"/>
    </source>
</evidence>
<dbReference type="RefSeq" id="XP_020115763.1">
    <property type="nucleotide sequence ID" value="XM_020264026.1"/>
</dbReference>
<feature type="transmembrane region" description="Helical" evidence="8">
    <location>
        <begin position="410"/>
        <end position="430"/>
    </location>
</feature>
<reference evidence="10 11" key="1">
    <citation type="submission" date="2015-06" db="EMBL/GenBank/DDBJ databases">
        <title>Talaromyces atroroseus IBT 11181 draft genome.</title>
        <authorList>
            <person name="Rasmussen K.B."/>
            <person name="Rasmussen S."/>
            <person name="Petersen B."/>
            <person name="Sicheritz-Ponten T."/>
            <person name="Mortensen U.H."/>
            <person name="Thrane U."/>
        </authorList>
    </citation>
    <scope>NUCLEOTIDE SEQUENCE [LARGE SCALE GENOMIC DNA]</scope>
    <source>
        <strain evidence="10 11">IBT 11181</strain>
    </source>
</reference>
<dbReference type="PANTHER" id="PTHR48022:SF83">
    <property type="entry name" value="MAJOR FACILITATOR SUPERFAMILY (MFS) PROFILE DOMAIN-CONTAINING PROTEIN"/>
    <property type="match status" value="1"/>
</dbReference>
<accession>A0A1Q5Q727</accession>
<feature type="transmembrane region" description="Helical" evidence="8">
    <location>
        <begin position="341"/>
        <end position="364"/>
    </location>
</feature>
<feature type="transmembrane region" description="Helical" evidence="8">
    <location>
        <begin position="442"/>
        <end position="464"/>
    </location>
</feature>
<dbReference type="FunFam" id="1.20.1250.20:FF:000078">
    <property type="entry name" value="MFS maltose transporter, putative"/>
    <property type="match status" value="1"/>
</dbReference>
<proteinExistence type="inferred from homology"/>
<comment type="caution">
    <text evidence="10">The sequence shown here is derived from an EMBL/GenBank/DDBJ whole genome shotgun (WGS) entry which is preliminary data.</text>
</comment>
<feature type="transmembrane region" description="Helical" evidence="8">
    <location>
        <begin position="155"/>
        <end position="177"/>
    </location>
</feature>
<dbReference type="PANTHER" id="PTHR48022">
    <property type="entry name" value="PLASTIDIC GLUCOSE TRANSPORTER 4"/>
    <property type="match status" value="1"/>
</dbReference>
<keyword evidence="5 8" id="KW-1133">Transmembrane helix</keyword>
<keyword evidence="4 8" id="KW-0812">Transmembrane</keyword>